<feature type="region of interest" description="Disordered" evidence="2">
    <location>
        <begin position="107"/>
        <end position="143"/>
    </location>
</feature>
<proteinExistence type="predicted"/>
<dbReference type="PANTHER" id="PTHR24637:SF377">
    <property type="entry name" value="COLLAGEN TYPE IX ALPHA 1 CHAIN"/>
    <property type="match status" value="1"/>
</dbReference>
<reference evidence="4 5" key="2">
    <citation type="submission" date="2018-11" db="EMBL/GenBank/DDBJ databases">
        <authorList>
            <consortium name="Pathogen Informatics"/>
        </authorList>
    </citation>
    <scope>NUCLEOTIDE SEQUENCE [LARGE SCALE GENOMIC DNA]</scope>
</reference>
<protein>
    <submittedName>
        <fullName evidence="6">Col_cuticle_N domain-containing protein</fullName>
    </submittedName>
</protein>
<dbReference type="EMBL" id="UZAM01011252">
    <property type="protein sequence ID" value="VDP15344.1"/>
    <property type="molecule type" value="Genomic_DNA"/>
</dbReference>
<dbReference type="OrthoDB" id="5983381at2759"/>
<feature type="region of interest" description="Disordered" evidence="2">
    <location>
        <begin position="287"/>
        <end position="321"/>
    </location>
</feature>
<dbReference type="Proteomes" id="UP000270296">
    <property type="component" value="Unassembled WGS sequence"/>
</dbReference>
<sequence>MKKDTDPEPVARTIRRRLHYVIAISVFAIWLCLAGGLAICFEMSNVWRLLDREIHDFTVATDELWAELMTMRSKRHSVETEMIGATSQTLLRAAEVHARFKRAVTSGEVIRNGRPQKRKTINRSSDRRGVSTTTTEPDESDAPANLTEVATTFKTRRRSTKWTPRHVMRTRPNRMHRLNSGSNDLGSRLRAEYRPKFVDHPQPQTRKKYWAWHSGDETCCQCRRPGEVIKCPQGMRGPYGRPGTPGSEGRPGAPGDSGMPGLMGAQGKAGLRGAAGDSVQVMIGKKGKPGVIGPPGSPGDHGHRGTNGPPGPKGFRGNPGPASTYCRCPKVPFPMRPMTNDEDSEYENEEIEQTHALLPMFNLNSRMVIHKPPHKEDE</sequence>
<dbReference type="InterPro" id="IPR008160">
    <property type="entry name" value="Collagen"/>
</dbReference>
<keyword evidence="3" id="KW-1133">Transmembrane helix</keyword>
<keyword evidence="3" id="KW-0812">Transmembrane</keyword>
<dbReference type="WBParaSite" id="SBAD_0000839901-mRNA-1">
    <property type="protein sequence ID" value="SBAD_0000839901-mRNA-1"/>
    <property type="gene ID" value="SBAD_0000839901"/>
</dbReference>
<keyword evidence="5" id="KW-1185">Reference proteome</keyword>
<evidence type="ECO:0000313" key="6">
    <source>
        <dbReference type="WBParaSite" id="SBAD_0000839901-mRNA-1"/>
    </source>
</evidence>
<dbReference type="Pfam" id="PF01391">
    <property type="entry name" value="Collagen"/>
    <property type="match status" value="2"/>
</dbReference>
<evidence type="ECO:0000256" key="3">
    <source>
        <dbReference type="SAM" id="Phobius"/>
    </source>
</evidence>
<reference evidence="6" key="1">
    <citation type="submission" date="2016-06" db="UniProtKB">
        <authorList>
            <consortium name="WormBaseParasite"/>
        </authorList>
    </citation>
    <scope>IDENTIFICATION</scope>
</reference>
<evidence type="ECO:0000256" key="1">
    <source>
        <dbReference type="ARBA" id="ARBA00022737"/>
    </source>
</evidence>
<feature type="region of interest" description="Disordered" evidence="2">
    <location>
        <begin position="233"/>
        <end position="273"/>
    </location>
</feature>
<accession>A0A183IWV1</accession>
<evidence type="ECO:0000256" key="2">
    <source>
        <dbReference type="SAM" id="MobiDB-lite"/>
    </source>
</evidence>
<keyword evidence="1" id="KW-0677">Repeat</keyword>
<organism evidence="6">
    <name type="scientific">Soboliphyme baturini</name>
    <dbReference type="NCBI Taxonomy" id="241478"/>
    <lineage>
        <taxon>Eukaryota</taxon>
        <taxon>Metazoa</taxon>
        <taxon>Ecdysozoa</taxon>
        <taxon>Nematoda</taxon>
        <taxon>Enoplea</taxon>
        <taxon>Dorylaimia</taxon>
        <taxon>Dioctophymatida</taxon>
        <taxon>Dioctophymatoidea</taxon>
        <taxon>Soboliphymatidae</taxon>
        <taxon>Soboliphyme</taxon>
    </lineage>
</organism>
<dbReference type="PANTHER" id="PTHR24637">
    <property type="entry name" value="COLLAGEN"/>
    <property type="match status" value="1"/>
</dbReference>
<dbReference type="AlphaFoldDB" id="A0A183IWV1"/>
<evidence type="ECO:0000313" key="4">
    <source>
        <dbReference type="EMBL" id="VDP15344.1"/>
    </source>
</evidence>
<evidence type="ECO:0000313" key="5">
    <source>
        <dbReference type="Proteomes" id="UP000270296"/>
    </source>
</evidence>
<keyword evidence="3" id="KW-0472">Membrane</keyword>
<feature type="transmembrane region" description="Helical" evidence="3">
    <location>
        <begin position="20"/>
        <end position="39"/>
    </location>
</feature>
<name>A0A183IWV1_9BILA</name>
<gene>
    <name evidence="4" type="ORF">SBAD_LOCUS8098</name>
</gene>